<sequence length="180" mass="20530">MRYFTRKLSVEKQLKTPVRKLSLGQRIKFELICSIIHYPKILFLDEPTIGIDVASQLNIYSFLKELNEKYRITIILTSHNTKDIKAVAKRVVLINRGTKIFDGALVNLVNKYASHSMMEIVTDKPLIPLPAGYKRIDDYHYRIDSSKTDLVPNLAQHLISINRVNSDLDSILSKLFGSGA</sequence>
<reference evidence="6 8" key="2">
    <citation type="journal article" date="2015" name="Genome Announc.">
        <title>Expanding the biotechnology potential of lactobacilli through comparative genomics of 213 strains and associated genera.</title>
        <authorList>
            <person name="Sun Z."/>
            <person name="Harris H.M."/>
            <person name="McCann A."/>
            <person name="Guo C."/>
            <person name="Argimon S."/>
            <person name="Zhang W."/>
            <person name="Yang X."/>
            <person name="Jeffery I.B."/>
            <person name="Cooney J.C."/>
            <person name="Kagawa T.F."/>
            <person name="Liu W."/>
            <person name="Song Y."/>
            <person name="Salvetti E."/>
            <person name="Wrobel A."/>
            <person name="Rasinkangas P."/>
            <person name="Parkhill J."/>
            <person name="Rea M.C."/>
            <person name="O'Sullivan O."/>
            <person name="Ritari J."/>
            <person name="Douillard F.P."/>
            <person name="Paul Ross R."/>
            <person name="Yang R."/>
            <person name="Briner A.E."/>
            <person name="Felis G.E."/>
            <person name="de Vos W.M."/>
            <person name="Barrangou R."/>
            <person name="Klaenhammer T.R."/>
            <person name="Caufield P.W."/>
            <person name="Cui Y."/>
            <person name="Zhang H."/>
            <person name="O'Toole P.W."/>
        </authorList>
    </citation>
    <scope>NUCLEOTIDE SEQUENCE [LARGE SCALE GENOMIC DNA]</scope>
    <source>
        <strain evidence="6 8">DSM 18382</strain>
    </source>
</reference>
<evidence type="ECO:0000313" key="6">
    <source>
        <dbReference type="EMBL" id="KRM01786.1"/>
    </source>
</evidence>
<dbReference type="InterPro" id="IPR027417">
    <property type="entry name" value="P-loop_NTPase"/>
</dbReference>
<proteinExistence type="predicted"/>
<evidence type="ECO:0000256" key="2">
    <source>
        <dbReference type="ARBA" id="ARBA00022741"/>
    </source>
</evidence>
<name>X0PI45_9LACO</name>
<dbReference type="PATRIC" id="fig|1423743.5.peg.1550"/>
<keyword evidence="1" id="KW-0813">Transport</keyword>
<keyword evidence="8" id="KW-1185">Reference proteome</keyword>
<dbReference type="Gene3D" id="3.40.50.300">
    <property type="entry name" value="P-loop containing nucleotide triphosphate hydrolases"/>
    <property type="match status" value="1"/>
</dbReference>
<dbReference type="PANTHER" id="PTHR42711:SF4">
    <property type="entry name" value="ABC TRANSPORTER RELATED"/>
    <property type="match status" value="1"/>
</dbReference>
<dbReference type="EMBL" id="AZFY01000148">
    <property type="protein sequence ID" value="KRM01786.1"/>
    <property type="molecule type" value="Genomic_DNA"/>
</dbReference>
<dbReference type="PANTHER" id="PTHR42711">
    <property type="entry name" value="ABC TRANSPORTER ATP-BINDING PROTEIN"/>
    <property type="match status" value="1"/>
</dbReference>
<dbReference type="SUPFAM" id="SSF52540">
    <property type="entry name" value="P-loop containing nucleoside triphosphate hydrolases"/>
    <property type="match status" value="1"/>
</dbReference>
<dbReference type="GO" id="GO:0016887">
    <property type="term" value="F:ATP hydrolysis activity"/>
    <property type="evidence" value="ECO:0007669"/>
    <property type="project" value="InterPro"/>
</dbReference>
<dbReference type="GO" id="GO:0005524">
    <property type="term" value="F:ATP binding"/>
    <property type="evidence" value="ECO:0007669"/>
    <property type="project" value="UniProtKB-KW"/>
</dbReference>
<protein>
    <submittedName>
        <fullName evidence="5">ABC transporter, ATP-binding protein</fullName>
    </submittedName>
</protein>
<dbReference type="InterPro" id="IPR003959">
    <property type="entry name" value="ATPase_AAA_core"/>
</dbReference>
<dbReference type="EMBL" id="BAKI01000008">
    <property type="protein sequence ID" value="GAF36176.1"/>
    <property type="molecule type" value="Genomic_DNA"/>
</dbReference>
<accession>X0PI45</accession>
<dbReference type="Proteomes" id="UP000051966">
    <property type="component" value="Unassembled WGS sequence"/>
</dbReference>
<dbReference type="eggNOG" id="COG4586">
    <property type="taxonomic scope" value="Bacteria"/>
</dbReference>
<organism evidence="5 7">
    <name type="scientific">Lentilactobacillus farraginis DSM 18382 = JCM 14108</name>
    <dbReference type="NCBI Taxonomy" id="1423743"/>
    <lineage>
        <taxon>Bacteria</taxon>
        <taxon>Bacillati</taxon>
        <taxon>Bacillota</taxon>
        <taxon>Bacilli</taxon>
        <taxon>Lactobacillales</taxon>
        <taxon>Lactobacillaceae</taxon>
        <taxon>Lentilactobacillus</taxon>
    </lineage>
</organism>
<evidence type="ECO:0000256" key="3">
    <source>
        <dbReference type="ARBA" id="ARBA00022840"/>
    </source>
</evidence>
<dbReference type="AlphaFoldDB" id="X0PI45"/>
<dbReference type="InterPro" id="IPR050763">
    <property type="entry name" value="ABC_transporter_ATP-binding"/>
</dbReference>
<keyword evidence="3 5" id="KW-0067">ATP-binding</keyword>
<evidence type="ECO:0000313" key="7">
    <source>
        <dbReference type="Proteomes" id="UP000019488"/>
    </source>
</evidence>
<evidence type="ECO:0000256" key="1">
    <source>
        <dbReference type="ARBA" id="ARBA00022448"/>
    </source>
</evidence>
<feature type="domain" description="ATPase AAA-type core" evidence="4">
    <location>
        <begin position="8"/>
        <end position="81"/>
    </location>
</feature>
<evidence type="ECO:0000259" key="4">
    <source>
        <dbReference type="Pfam" id="PF13304"/>
    </source>
</evidence>
<dbReference type="Proteomes" id="UP000019488">
    <property type="component" value="Unassembled WGS sequence"/>
</dbReference>
<dbReference type="STRING" id="1423743.FD41_GL001495"/>
<evidence type="ECO:0000313" key="8">
    <source>
        <dbReference type="Proteomes" id="UP000051966"/>
    </source>
</evidence>
<comment type="caution">
    <text evidence="5">The sequence shown here is derived from an EMBL/GenBank/DDBJ whole genome shotgun (WGS) entry which is preliminary data.</text>
</comment>
<gene>
    <name evidence="6" type="ORF">FD41_GL001495</name>
    <name evidence="5" type="ORF">JCM14108_1129</name>
</gene>
<keyword evidence="2" id="KW-0547">Nucleotide-binding</keyword>
<reference evidence="5" key="1">
    <citation type="journal article" date="2014" name="Genome Announc.">
        <title>Draft Genome Sequences of Two Lactobacillus Strains, L. farraginis JCM 14108T and L. composti JCM 14202T, Isolated from Compost of Distilled Shochu Residue.</title>
        <authorList>
            <person name="Yuki M."/>
            <person name="Oshima K."/>
            <person name="Suda W."/>
            <person name="Kitahara M."/>
            <person name="Kitamura K."/>
            <person name="Iida T."/>
            <person name="Hattori M."/>
            <person name="Ohkuma M."/>
        </authorList>
    </citation>
    <scope>NUCLEOTIDE SEQUENCE [LARGE SCALE GENOMIC DNA]</scope>
    <source>
        <strain evidence="5">JCM 14108</strain>
    </source>
</reference>
<dbReference type="Pfam" id="PF13304">
    <property type="entry name" value="AAA_21"/>
    <property type="match status" value="1"/>
</dbReference>
<evidence type="ECO:0000313" key="5">
    <source>
        <dbReference type="EMBL" id="GAF36176.1"/>
    </source>
</evidence>